<dbReference type="EMBL" id="CP017599">
    <property type="protein sequence ID" value="AOW99807.1"/>
    <property type="molecule type" value="Genomic_DNA"/>
</dbReference>
<accession>A0A1D8TQ88</accession>
<gene>
    <name evidence="1" type="ORF">BJP34_10395</name>
</gene>
<evidence type="ECO:0000313" key="1">
    <source>
        <dbReference type="EMBL" id="AOW99807.1"/>
    </source>
</evidence>
<sequence>MTPPLKKGLKHLYWEFYKTLPMRYLRTDQFRSYHPIIKKVDSIVKESQTTKKPLSCKHMRYAHAA</sequence>
<dbReference type="KEGG" id="mpro:BJP34_10395"/>
<proteinExistence type="predicted"/>
<name>A0A1D8TQ88_9CYAN</name>
<reference evidence="2" key="1">
    <citation type="submission" date="2016-10" db="EMBL/GenBank/DDBJ databases">
        <title>Comparative genomics uncovers the prolific and rare metabolic potential of the cyanobacterial genus Moorea.</title>
        <authorList>
            <person name="Leao T."/>
            <person name="Castelao G."/>
            <person name="Korobeynikov A."/>
            <person name="Monroe E.A."/>
            <person name="Podell S."/>
            <person name="Glukhov E."/>
            <person name="Allen E."/>
            <person name="Gerwick W.H."/>
            <person name="Gerwick L."/>
        </authorList>
    </citation>
    <scope>NUCLEOTIDE SEQUENCE [LARGE SCALE GENOMIC DNA]</scope>
    <source>
        <strain evidence="2">PAL-8-15-08-1</strain>
    </source>
</reference>
<dbReference type="STRING" id="1458985.BJP34_10395"/>
<organism evidence="1 2">
    <name type="scientific">Moorena producens PAL-8-15-08-1</name>
    <dbReference type="NCBI Taxonomy" id="1458985"/>
    <lineage>
        <taxon>Bacteria</taxon>
        <taxon>Bacillati</taxon>
        <taxon>Cyanobacteriota</taxon>
        <taxon>Cyanophyceae</taxon>
        <taxon>Coleofasciculales</taxon>
        <taxon>Coleofasciculaceae</taxon>
        <taxon>Moorena</taxon>
    </lineage>
</organism>
<evidence type="ECO:0000313" key="2">
    <source>
        <dbReference type="Proteomes" id="UP000177870"/>
    </source>
</evidence>
<dbReference type="Proteomes" id="UP000177870">
    <property type="component" value="Chromosome"/>
</dbReference>
<dbReference type="AlphaFoldDB" id="A0A1D8TQ88"/>
<protein>
    <submittedName>
        <fullName evidence="1">Uncharacterized protein</fullName>
    </submittedName>
</protein>